<evidence type="ECO:0000313" key="1">
    <source>
        <dbReference type="EMBL" id="GAA4197111.1"/>
    </source>
</evidence>
<accession>A0ABP8B3I3</accession>
<organism evidence="1 2">
    <name type="scientific">Streptosporangium oxazolinicum</name>
    <dbReference type="NCBI Taxonomy" id="909287"/>
    <lineage>
        <taxon>Bacteria</taxon>
        <taxon>Bacillati</taxon>
        <taxon>Actinomycetota</taxon>
        <taxon>Actinomycetes</taxon>
        <taxon>Streptosporangiales</taxon>
        <taxon>Streptosporangiaceae</taxon>
        <taxon>Streptosporangium</taxon>
    </lineage>
</organism>
<sequence>MGRAECQAPPDAGPSEVCRADELRGGEYLAFTYGPAGGPPGFGMAPVRGGDHGREGLARGWVWGRVAEVGEQLWHGSPLMGTRKVWVLCEFGDQSSIITTVPHGDMIVVRRLPT</sequence>
<dbReference type="Proteomes" id="UP001501251">
    <property type="component" value="Unassembled WGS sequence"/>
</dbReference>
<name>A0ABP8B3I3_9ACTN</name>
<proteinExistence type="predicted"/>
<reference evidence="2" key="1">
    <citation type="journal article" date="2019" name="Int. J. Syst. Evol. Microbiol.">
        <title>The Global Catalogue of Microorganisms (GCM) 10K type strain sequencing project: providing services to taxonomists for standard genome sequencing and annotation.</title>
        <authorList>
            <consortium name="The Broad Institute Genomics Platform"/>
            <consortium name="The Broad Institute Genome Sequencing Center for Infectious Disease"/>
            <person name="Wu L."/>
            <person name="Ma J."/>
        </authorList>
    </citation>
    <scope>NUCLEOTIDE SEQUENCE [LARGE SCALE GENOMIC DNA]</scope>
    <source>
        <strain evidence="2">JCM 17388</strain>
    </source>
</reference>
<comment type="caution">
    <text evidence="1">The sequence shown here is derived from an EMBL/GenBank/DDBJ whole genome shotgun (WGS) entry which is preliminary data.</text>
</comment>
<gene>
    <name evidence="1" type="ORF">GCM10022252_45590</name>
</gene>
<keyword evidence="2" id="KW-1185">Reference proteome</keyword>
<dbReference type="EMBL" id="BAABAQ010000008">
    <property type="protein sequence ID" value="GAA4197111.1"/>
    <property type="molecule type" value="Genomic_DNA"/>
</dbReference>
<evidence type="ECO:0000313" key="2">
    <source>
        <dbReference type="Proteomes" id="UP001501251"/>
    </source>
</evidence>
<protein>
    <submittedName>
        <fullName evidence="1">Uncharacterized protein</fullName>
    </submittedName>
</protein>